<dbReference type="AlphaFoldDB" id="A0A239VLG1"/>
<keyword evidence="1" id="KW-0479">Metal-binding</keyword>
<dbReference type="GO" id="GO:0046872">
    <property type="term" value="F:metal ion binding"/>
    <property type="evidence" value="ECO:0007669"/>
    <property type="project" value="UniProtKB-KW"/>
</dbReference>
<feature type="compositionally biased region" description="Basic residues" evidence="2">
    <location>
        <begin position="163"/>
        <end position="187"/>
    </location>
</feature>
<feature type="region of interest" description="Disordered" evidence="2">
    <location>
        <begin position="215"/>
        <end position="238"/>
    </location>
</feature>
<keyword evidence="5" id="KW-1185">Reference proteome</keyword>
<dbReference type="EMBL" id="LT906453">
    <property type="protein sequence ID" value="SNV22600.1"/>
    <property type="molecule type" value="Genomic_DNA"/>
</dbReference>
<dbReference type="Proteomes" id="UP000242637">
    <property type="component" value="Chromosome 1"/>
</dbReference>
<dbReference type="InterPro" id="IPR011234">
    <property type="entry name" value="Fumarylacetoacetase-like_C"/>
</dbReference>
<dbReference type="KEGG" id="dco:SAMEA4475696_1575"/>
<dbReference type="InterPro" id="IPR036663">
    <property type="entry name" value="Fumarylacetoacetase_C_sf"/>
</dbReference>
<name>A0A239VLG1_9MICO</name>
<proteinExistence type="predicted"/>
<evidence type="ECO:0000313" key="5">
    <source>
        <dbReference type="Proteomes" id="UP000242637"/>
    </source>
</evidence>
<evidence type="ECO:0000256" key="2">
    <source>
        <dbReference type="SAM" id="MobiDB-lite"/>
    </source>
</evidence>
<feature type="region of interest" description="Disordered" evidence="2">
    <location>
        <begin position="391"/>
        <end position="523"/>
    </location>
</feature>
<feature type="compositionally biased region" description="Basic and acidic residues" evidence="2">
    <location>
        <begin position="405"/>
        <end position="415"/>
    </location>
</feature>
<feature type="compositionally biased region" description="Basic residues" evidence="2">
    <location>
        <begin position="106"/>
        <end position="118"/>
    </location>
</feature>
<feature type="compositionally biased region" description="Polar residues" evidence="2">
    <location>
        <begin position="464"/>
        <end position="474"/>
    </location>
</feature>
<dbReference type="Gene3D" id="3.90.850.10">
    <property type="entry name" value="Fumarylacetoacetase-like, C-terminal domain"/>
    <property type="match status" value="1"/>
</dbReference>
<feature type="domain" description="Fumarylacetoacetase-like C-terminal" evidence="3">
    <location>
        <begin position="231"/>
        <end position="331"/>
    </location>
</feature>
<feature type="compositionally biased region" description="Low complexity" evidence="2">
    <location>
        <begin position="475"/>
        <end position="500"/>
    </location>
</feature>
<feature type="compositionally biased region" description="Polar residues" evidence="2">
    <location>
        <begin position="425"/>
        <end position="442"/>
    </location>
</feature>
<reference evidence="4 5" key="1">
    <citation type="submission" date="2017-06" db="EMBL/GenBank/DDBJ databases">
        <authorList>
            <consortium name="Pathogen Informatics"/>
        </authorList>
    </citation>
    <scope>NUCLEOTIDE SEQUENCE [LARGE SCALE GENOMIC DNA]</scope>
    <source>
        <strain evidence="4 5">NCTC13039</strain>
    </source>
</reference>
<feature type="region of interest" description="Disordered" evidence="2">
    <location>
        <begin position="105"/>
        <end position="149"/>
    </location>
</feature>
<feature type="compositionally biased region" description="Low complexity" evidence="2">
    <location>
        <begin position="508"/>
        <end position="517"/>
    </location>
</feature>
<dbReference type="PANTHER" id="PTHR11820:SF112">
    <property type="entry name" value="FUMARYLACETOACETATE HYDROLASE FAMILY PROTEIN (AFU_ORTHOLOGUE AFUA_1G02370)-RELATED"/>
    <property type="match status" value="1"/>
</dbReference>
<keyword evidence="4" id="KW-0413">Isomerase</keyword>
<sequence length="523" mass="56878">MVFTVGGSRAGRGCVCGAPVAWGSGGAWWWQGLGWLWRGGGFWWGLRRRVGVGWRCSWDSFVVSGARLGGVVAFRWGPGASRGIAGTIRNRIRSAMPRKVLQVCKGAHHGRRTRRRAIRAPAHPTRQNHRSAPELHLPRATTRKTPQSTFLLPQTLKLSRPIRGTHRTPTRNRTPRLRRRNRSHHRHWRSTLHPRKILVTRRMGHRRKRLRPLRPAQQRQRLKPAQQRPRRLHPLGPHCIPANTLDPEHIRIRTWVNGTLAQEDTSAGMFFSLTQILADLSQHLTFEPGDVILTGTPAGSSVVNPGDTIEVEVDAPTAPGAPTSGRLTTTVINGTGPAFDPTLGSLPTITDQQREEAWGSRHAAGLPPHELSDELRTKLEKTPVAALSQQLRKRGLNNTTIDGVHPLHPDKKSSEPPKPCASSPDAKTSSPHTVEATTPKNDASTASPKVKSSSSKPAVKQAQEPSETSLQSVHTPTNAPASSPTAESATTTQSKPSASPSTPPAPTQPSSAANTSPGKPTSP</sequence>
<feature type="compositionally biased region" description="Low complexity" evidence="2">
    <location>
        <begin position="443"/>
        <end position="463"/>
    </location>
</feature>
<accession>A0A239VLG1</accession>
<dbReference type="PANTHER" id="PTHR11820">
    <property type="entry name" value="ACYLPYRUVASE"/>
    <property type="match status" value="1"/>
</dbReference>
<evidence type="ECO:0000256" key="1">
    <source>
        <dbReference type="ARBA" id="ARBA00022723"/>
    </source>
</evidence>
<protein>
    <submittedName>
        <fullName evidence="4">Homoprotocatechuate catabolism bifunctional isomerase/decarboxylase</fullName>
    </submittedName>
</protein>
<dbReference type="GO" id="GO:0016853">
    <property type="term" value="F:isomerase activity"/>
    <property type="evidence" value="ECO:0007669"/>
    <property type="project" value="UniProtKB-KW"/>
</dbReference>
<dbReference type="SUPFAM" id="SSF56529">
    <property type="entry name" value="FAH"/>
    <property type="match status" value="1"/>
</dbReference>
<evidence type="ECO:0000259" key="3">
    <source>
        <dbReference type="Pfam" id="PF01557"/>
    </source>
</evidence>
<feature type="region of interest" description="Disordered" evidence="2">
    <location>
        <begin position="162"/>
        <end position="187"/>
    </location>
</feature>
<feature type="compositionally biased region" description="Low complexity" evidence="2">
    <location>
        <begin position="215"/>
        <end position="227"/>
    </location>
</feature>
<evidence type="ECO:0000313" key="4">
    <source>
        <dbReference type="EMBL" id="SNV22600.1"/>
    </source>
</evidence>
<gene>
    <name evidence="4" type="primary">hpcE</name>
    <name evidence="4" type="ORF">SAMEA4475696_01575</name>
</gene>
<dbReference type="Pfam" id="PF01557">
    <property type="entry name" value="FAA_hydrolase"/>
    <property type="match status" value="1"/>
</dbReference>
<organism evidence="4 5">
    <name type="scientific">Dermatophilus congolensis</name>
    <dbReference type="NCBI Taxonomy" id="1863"/>
    <lineage>
        <taxon>Bacteria</taxon>
        <taxon>Bacillati</taxon>
        <taxon>Actinomycetota</taxon>
        <taxon>Actinomycetes</taxon>
        <taxon>Micrococcales</taxon>
        <taxon>Dermatophilaceae</taxon>
        <taxon>Dermatophilus</taxon>
    </lineage>
</organism>